<name>A0AAW1PT00_9CHLO</name>
<organism evidence="1 2">
    <name type="scientific">[Myrmecia] bisecta</name>
    <dbReference type="NCBI Taxonomy" id="41462"/>
    <lineage>
        <taxon>Eukaryota</taxon>
        <taxon>Viridiplantae</taxon>
        <taxon>Chlorophyta</taxon>
        <taxon>core chlorophytes</taxon>
        <taxon>Trebouxiophyceae</taxon>
        <taxon>Trebouxiales</taxon>
        <taxon>Trebouxiaceae</taxon>
        <taxon>Myrmecia</taxon>
    </lineage>
</organism>
<keyword evidence="2" id="KW-1185">Reference proteome</keyword>
<dbReference type="AlphaFoldDB" id="A0AAW1PT00"/>
<proteinExistence type="predicted"/>
<accession>A0AAW1PT00</accession>
<dbReference type="EMBL" id="JALJOR010000009">
    <property type="protein sequence ID" value="KAK9811264.1"/>
    <property type="molecule type" value="Genomic_DNA"/>
</dbReference>
<dbReference type="InterPro" id="IPR043750">
    <property type="entry name" value="DUF5695"/>
</dbReference>
<dbReference type="Pfam" id="PF18951">
    <property type="entry name" value="DUF5695"/>
    <property type="match status" value="2"/>
</dbReference>
<gene>
    <name evidence="1" type="ORF">WJX72_000834</name>
</gene>
<protein>
    <submittedName>
        <fullName evidence="1">Uncharacterized protein</fullName>
    </submittedName>
</protein>
<evidence type="ECO:0000313" key="2">
    <source>
        <dbReference type="Proteomes" id="UP001489004"/>
    </source>
</evidence>
<comment type="caution">
    <text evidence="1">The sequence shown here is derived from an EMBL/GenBank/DDBJ whole genome shotgun (WGS) entry which is preliminary data.</text>
</comment>
<evidence type="ECO:0000313" key="1">
    <source>
        <dbReference type="EMBL" id="KAK9811264.1"/>
    </source>
</evidence>
<sequence>MADKSTFTDFYTGLHHGYARVVSMTGRGPVLVVLPENGTAFEAWRSNREDAAPCGPLWTPEWMTHSKAYQEFDWRGAAGAQWNMPTSVLLPPLANVTFGFRLLLAPNVSSIDTAIESVGKAAVHAVPGYVISTEMTSAKLLITLPSHGQSRISAMVVKPAGAIELGETSIARRGTRGGRMVVVPVYGKHYGRAKVSIHYRHGNASSVQTVHYFILPPFRAHVAKFGNFQASTAWFDMSEGMDPFGRTSSVMPWDREEGKHVLDDPRPYVVGLSDEAGAGANVGLAMKVCYAPDQVQVSCVDQYIQETLCGNKTGEIPFPVSLQEPVSGGIRASLFWVPTPGSQEPGMPGYDYNPIDFAGRIWNYTRAVQSLGRAYNYPHQTAVYWSMYHAAENNDLLQTAQPALWYLKKAVFTIQGMMSRAPYYAQFGLMVGSVFREVLLELEREGLTDEAATVRGMMQKRAEHGMDLGPYTGACPDPPGVCACNQTTNGTYLLSCKGWVDNRFPFGSEFAWDSTGQEEIYVWGRYFGLANVSETALDAVLAFMPGAIPN</sequence>
<reference evidence="1 2" key="1">
    <citation type="journal article" date="2024" name="Nat. Commun.">
        <title>Phylogenomics reveals the evolutionary origins of lichenization in chlorophyte algae.</title>
        <authorList>
            <person name="Puginier C."/>
            <person name="Libourel C."/>
            <person name="Otte J."/>
            <person name="Skaloud P."/>
            <person name="Haon M."/>
            <person name="Grisel S."/>
            <person name="Petersen M."/>
            <person name="Berrin J.G."/>
            <person name="Delaux P.M."/>
            <person name="Dal Grande F."/>
            <person name="Keller J."/>
        </authorList>
    </citation>
    <scope>NUCLEOTIDE SEQUENCE [LARGE SCALE GENOMIC DNA]</scope>
    <source>
        <strain evidence="1 2">SAG 2043</strain>
    </source>
</reference>
<dbReference type="Proteomes" id="UP001489004">
    <property type="component" value="Unassembled WGS sequence"/>
</dbReference>